<proteinExistence type="predicted"/>
<feature type="region of interest" description="Disordered" evidence="1">
    <location>
        <begin position="38"/>
        <end position="70"/>
    </location>
</feature>
<evidence type="ECO:0000256" key="1">
    <source>
        <dbReference type="SAM" id="MobiDB-lite"/>
    </source>
</evidence>
<accession>A0A0B4VFN1</accession>
<protein>
    <submittedName>
        <fullName evidence="2">Uncharacterized protein</fullName>
    </submittedName>
</protein>
<evidence type="ECO:0000313" key="3">
    <source>
        <dbReference type="Proteomes" id="UP000201058"/>
    </source>
</evidence>
<name>A0A0B4VFN1_9VIRU</name>
<dbReference type="EMBL" id="KM610234">
    <property type="protein sequence ID" value="AJD20180.1"/>
    <property type="molecule type" value="Genomic_DNA"/>
</dbReference>
<evidence type="ECO:0000313" key="2">
    <source>
        <dbReference type="EMBL" id="AJD20180.1"/>
    </source>
</evidence>
<dbReference type="KEGG" id="vg:22921834"/>
<sequence length="497" mass="57752">MANHLNSNYLNSLNLNQQQPHSSTQAQFAQQNQQFIQPPLSNTSFNPNQQQFQYPQQPQPPHLQIQSQQPQQILLEHITPSSINKPKTNSDVAEINNAYINMVNNNKNDELIFLPPIVNDKSINDFIINNMLDLTNLIKFLSNDDIMENYNRSMSGEDKFVNYSLLFRVAQRFYSSKIKDNDDLITFISILLFLGVIHNEQCEDVLDMIEKKIKLSVSDSRYSVQPIFKKRSFDFISDDPFGIMKSKKTKNEVKIATESNIVNNNDDDVDEIHNSPSIKSTQDKLESYKYLKYMRILNIFKNVIPTNQMQFVKNFQKNNLDLVQKDSQFIPLYTITMNKPIIVSLSSHTSVKDQFKFIILDNYSNTEIKRACVDYIKDFDKLNVEFEVVLGQTKKGFDVYNLYSKQYSDPIPLDKIDIATEVSRGKYYYAVINSIILRKNISDGKISLRTYSRFIFSFDLSNNLNEVMKSITTEEQISPEDIRDMYPTFQQSVGFQK</sequence>
<gene>
    <name evidence="2" type="ORF">TONV_120</name>
</gene>
<dbReference type="RefSeq" id="YP_009116767.1">
    <property type="nucleotide sequence ID" value="NC_026242.1"/>
</dbReference>
<keyword evidence="3" id="KW-1185">Reference proteome</keyword>
<organism evidence="2 3">
    <name type="scientific">Tipula oleracea nudivirus</name>
    <dbReference type="NCBI Taxonomy" id="1546257"/>
    <lineage>
        <taxon>Viruses</taxon>
        <taxon>Viruses incertae sedis</taxon>
        <taxon>Naldaviricetes</taxon>
        <taxon>Lefavirales</taxon>
        <taxon>Nudiviridae</taxon>
        <taxon>Deltanudivirus</taxon>
        <taxon>Deltanudivirus tipoleraceae</taxon>
    </lineage>
</organism>
<reference evidence="2 3" key="1">
    <citation type="journal article" date="2015" name="J. Virol.">
        <title>The genome of the nucleopolyhedrosis-causing virus from Tipula oleracea sheds new light on the Nudiviridae family.</title>
        <authorList>
            <person name="Bezier A."/>
            <person name="Theze J."/>
            <person name="Gavory F."/>
            <person name="Gaillard J."/>
            <person name="Poulain J."/>
            <person name="Drezen J.M."/>
            <person name="Herniou E.A."/>
        </authorList>
    </citation>
    <scope>NUCLEOTIDE SEQUENCE [LARGE SCALE GENOMIC DNA]</scope>
    <source>
        <strain evidence="2">35</strain>
    </source>
</reference>
<dbReference type="SUPFAM" id="SSF81995">
    <property type="entry name" value="beta-sandwich domain of Sec23/24"/>
    <property type="match status" value="1"/>
</dbReference>
<feature type="compositionally biased region" description="Low complexity" evidence="1">
    <location>
        <begin position="47"/>
        <end position="70"/>
    </location>
</feature>
<dbReference type="GeneID" id="22921834"/>
<dbReference type="Proteomes" id="UP000201058">
    <property type="component" value="Segment"/>
</dbReference>